<feature type="transmembrane region" description="Helical" evidence="6">
    <location>
        <begin position="522"/>
        <end position="548"/>
    </location>
</feature>
<evidence type="ECO:0000313" key="8">
    <source>
        <dbReference type="Proteomes" id="UP001652628"/>
    </source>
</evidence>
<dbReference type="InterPro" id="IPR051475">
    <property type="entry name" value="Diverse_Ion_Transporter"/>
</dbReference>
<keyword evidence="5 6" id="KW-0472">Membrane</keyword>
<feature type="transmembrane region" description="Helical" evidence="6">
    <location>
        <begin position="254"/>
        <end position="276"/>
    </location>
</feature>
<dbReference type="InterPro" id="IPR004680">
    <property type="entry name" value="Cit_transptr-like_dom"/>
</dbReference>
<accession>A0AB39ZDK2</accession>
<keyword evidence="2" id="KW-0813">Transport</keyword>
<evidence type="ECO:0000259" key="7">
    <source>
        <dbReference type="Pfam" id="PF03600"/>
    </source>
</evidence>
<feature type="transmembrane region" description="Helical" evidence="6">
    <location>
        <begin position="223"/>
        <end position="242"/>
    </location>
</feature>
<comment type="subcellular location">
    <subcellularLocation>
        <location evidence="1">Membrane</location>
        <topology evidence="1">Multi-pass membrane protein</topology>
    </subcellularLocation>
</comment>
<feature type="transmembrane region" description="Helical" evidence="6">
    <location>
        <begin position="654"/>
        <end position="680"/>
    </location>
</feature>
<feature type="transmembrane region" description="Helical" evidence="6">
    <location>
        <begin position="288"/>
        <end position="306"/>
    </location>
</feature>
<keyword evidence="4 6" id="KW-1133">Transmembrane helix</keyword>
<dbReference type="Proteomes" id="UP001652628">
    <property type="component" value="Chromosome 3"/>
</dbReference>
<evidence type="ECO:0000256" key="4">
    <source>
        <dbReference type="ARBA" id="ARBA00022989"/>
    </source>
</evidence>
<feature type="transmembrane region" description="Helical" evidence="6">
    <location>
        <begin position="198"/>
        <end position="216"/>
    </location>
</feature>
<evidence type="ECO:0000256" key="1">
    <source>
        <dbReference type="ARBA" id="ARBA00004141"/>
    </source>
</evidence>
<organism evidence="8 9">
    <name type="scientific">Drosophila suzukii</name>
    <name type="common">Spotted-wing drosophila fruit fly</name>
    <dbReference type="NCBI Taxonomy" id="28584"/>
    <lineage>
        <taxon>Eukaryota</taxon>
        <taxon>Metazoa</taxon>
        <taxon>Ecdysozoa</taxon>
        <taxon>Arthropoda</taxon>
        <taxon>Hexapoda</taxon>
        <taxon>Insecta</taxon>
        <taxon>Pterygota</taxon>
        <taxon>Neoptera</taxon>
        <taxon>Endopterygota</taxon>
        <taxon>Diptera</taxon>
        <taxon>Brachycera</taxon>
        <taxon>Muscomorpha</taxon>
        <taxon>Ephydroidea</taxon>
        <taxon>Drosophilidae</taxon>
        <taxon>Drosophila</taxon>
        <taxon>Sophophora</taxon>
    </lineage>
</organism>
<evidence type="ECO:0000256" key="3">
    <source>
        <dbReference type="ARBA" id="ARBA00022692"/>
    </source>
</evidence>
<dbReference type="GeneID" id="108012730"/>
<proteinExistence type="predicted"/>
<dbReference type="PANTHER" id="PTHR43568">
    <property type="entry name" value="P PROTEIN"/>
    <property type="match status" value="1"/>
</dbReference>
<keyword evidence="3 6" id="KW-0812">Transmembrane</keyword>
<dbReference type="GO" id="GO:0055085">
    <property type="term" value="P:transmembrane transport"/>
    <property type="evidence" value="ECO:0007669"/>
    <property type="project" value="InterPro"/>
</dbReference>
<dbReference type="AlphaFoldDB" id="A0AB39ZDK2"/>
<evidence type="ECO:0000256" key="2">
    <source>
        <dbReference type="ARBA" id="ARBA00022448"/>
    </source>
</evidence>
<evidence type="ECO:0000256" key="6">
    <source>
        <dbReference type="SAM" id="Phobius"/>
    </source>
</evidence>
<feature type="transmembrane region" description="Helical" evidence="6">
    <location>
        <begin position="355"/>
        <end position="372"/>
    </location>
</feature>
<feature type="transmembrane region" description="Helical" evidence="6">
    <location>
        <begin position="378"/>
        <end position="397"/>
    </location>
</feature>
<dbReference type="GO" id="GO:0016020">
    <property type="term" value="C:membrane"/>
    <property type="evidence" value="ECO:0007669"/>
    <property type="project" value="UniProtKB-SubCell"/>
</dbReference>
<dbReference type="RefSeq" id="XP_016933650.2">
    <property type="nucleotide sequence ID" value="XM_017078161.3"/>
</dbReference>
<gene>
    <name evidence="9" type="primary">LOC108012730</name>
</gene>
<protein>
    <submittedName>
        <fullName evidence="9">P protein</fullName>
    </submittedName>
</protein>
<keyword evidence="8" id="KW-1185">Reference proteome</keyword>
<feature type="transmembrane region" description="Helical" evidence="6">
    <location>
        <begin position="568"/>
        <end position="594"/>
    </location>
</feature>
<reference evidence="9" key="1">
    <citation type="submission" date="2025-08" db="UniProtKB">
        <authorList>
            <consortium name="RefSeq"/>
        </authorList>
    </citation>
    <scope>IDENTIFICATION</scope>
</reference>
<evidence type="ECO:0000313" key="9">
    <source>
        <dbReference type="RefSeq" id="XP_016933650.2"/>
    </source>
</evidence>
<feature type="transmembrane region" description="Helical" evidence="6">
    <location>
        <begin position="20"/>
        <end position="46"/>
    </location>
</feature>
<dbReference type="PANTHER" id="PTHR43568:SF1">
    <property type="entry name" value="P PROTEIN"/>
    <property type="match status" value="1"/>
</dbReference>
<dbReference type="CDD" id="cd01116">
    <property type="entry name" value="P_permease"/>
    <property type="match status" value="1"/>
</dbReference>
<sequence length="683" mass="76881">MNPLAYSRKRYRRSPPRTKVGYVFLIITVSILVALWSMFTFVLLTYKSAEVTNSMVTVMPNQTLFRSVQIQHESVEISLRGAINPYLTNHIRKWSNFSSVGVRLEWRDLERNHSYMRTAQWIVYMSKDSRKIHEVDKVFRLSHAGWYNQDRMIEPNESSSYEWAYAKTVISLESMSETPVGLHMVVNTSPLETKYCKLYAAILLIALYIMLIWDLGDRTLCTLLVTSAALATLTVVSSKPSLQHIISMVDFETLMLLLGNMIMMSLMSETGLFNYLAVVAYRISKGHAWLLIALLIMVVSLSSAFMDNSTVVLLFSPSVVRLCEAMAVRTTLVLIIVALYANIGGSITPVGGPPNVIISTNAVVEATGFTFVRFSLRMLPPALICMVVTFALIYLTMGKKIFVLDQLQLDLAEKRRDEMRPSFDIQLRIAELRRNQPRRRWINPAANYFVTLAHLEANNRIRKKMLLVQSLLALGFAASCFILKSVPSAIPGASLGWISILAAFLLLILADKKDLGEILERVEWNVMLFLASLFVLTEVLHELGLIHWVGEQTIKVLKRVDESHHTMVGMLLILWLSALLSAVIDNAAVATIMVKLCIDMTYEHHVDVQLLTMVWATSLGCSYGANGTLLGSCSNEFASAVARASGYEISFRQFFVVGFPIMLVTIVISSIYLVTAHYVFDWH</sequence>
<feature type="transmembrane region" description="Helical" evidence="6">
    <location>
        <begin position="490"/>
        <end position="510"/>
    </location>
</feature>
<dbReference type="Pfam" id="PF03600">
    <property type="entry name" value="CitMHS"/>
    <property type="match status" value="1"/>
</dbReference>
<feature type="domain" description="Citrate transporter-like" evidence="7">
    <location>
        <begin position="208"/>
        <end position="620"/>
    </location>
</feature>
<feature type="transmembrane region" description="Helical" evidence="6">
    <location>
        <begin position="466"/>
        <end position="484"/>
    </location>
</feature>
<evidence type="ECO:0000256" key="5">
    <source>
        <dbReference type="ARBA" id="ARBA00023136"/>
    </source>
</evidence>
<name>A0AB39ZDK2_DROSZ</name>
<feature type="transmembrane region" description="Helical" evidence="6">
    <location>
        <begin position="326"/>
        <end position="343"/>
    </location>
</feature>